<dbReference type="SUPFAM" id="SSF55729">
    <property type="entry name" value="Acyl-CoA N-acyltransferases (Nat)"/>
    <property type="match status" value="1"/>
</dbReference>
<accession>A0A1D7XPQ4</accession>
<evidence type="ECO:0000313" key="3">
    <source>
        <dbReference type="Proteomes" id="UP000094652"/>
    </source>
</evidence>
<gene>
    <name evidence="2" type="ORF">BGI42_15705</name>
</gene>
<dbReference type="CDD" id="cd04301">
    <property type="entry name" value="NAT_SF"/>
    <property type="match status" value="1"/>
</dbReference>
<keyword evidence="2" id="KW-0614">Plasmid</keyword>
<dbReference type="KEGG" id="ctae:BGI42_15705"/>
<organism evidence="2 3">
    <name type="scientific">Clostridium taeniosporum</name>
    <dbReference type="NCBI Taxonomy" id="394958"/>
    <lineage>
        <taxon>Bacteria</taxon>
        <taxon>Bacillati</taxon>
        <taxon>Bacillota</taxon>
        <taxon>Clostridia</taxon>
        <taxon>Eubacteriales</taxon>
        <taxon>Clostridiaceae</taxon>
        <taxon>Clostridium</taxon>
    </lineage>
</organism>
<dbReference type="AlphaFoldDB" id="A0A1D7XPQ4"/>
<feature type="domain" description="N-acetyltransferase" evidence="1">
    <location>
        <begin position="119"/>
        <end position="251"/>
    </location>
</feature>
<proteinExistence type="predicted"/>
<protein>
    <submittedName>
        <fullName evidence="2">N-acetyltransferase</fullName>
    </submittedName>
</protein>
<dbReference type="PROSITE" id="PS51186">
    <property type="entry name" value="GNAT"/>
    <property type="match status" value="1"/>
</dbReference>
<dbReference type="Pfam" id="PF00583">
    <property type="entry name" value="Acetyltransf_1"/>
    <property type="match status" value="1"/>
</dbReference>
<name>A0A1D7XPQ4_9CLOT</name>
<sequence length="251" mass="28869">MYTKTEILEIAKSQLALDYNCQLSDFEKEKNTIVEKNMMDGRRIYGNDGCFLKILCFGGRAIISTAPRIIPWCKEKLLNRNAAWLFEYPKLRLIDKKLQEFGHEIADIHHYYLPNPNVMCIEPITNVKWYEYEDILQFNNDDRFREALGFDENNPDVLAVAAYDGDNIMGMAGASSDSKTMWQIGIDVLPEYRGRGIGTNLVTLLKNEIFKRGKIPFYGTVESHFHSQNIAINAGFFPAWAELYSKTKSNI</sequence>
<dbReference type="Gene3D" id="3.40.630.30">
    <property type="match status" value="1"/>
</dbReference>
<geneLocation type="plasmid" evidence="3">
    <name>pct3</name>
</geneLocation>
<dbReference type="InterPro" id="IPR016181">
    <property type="entry name" value="Acyl_CoA_acyltransferase"/>
</dbReference>
<dbReference type="Proteomes" id="UP000094652">
    <property type="component" value="Plasmid pCt3"/>
</dbReference>
<evidence type="ECO:0000313" key="2">
    <source>
        <dbReference type="EMBL" id="AOR25180.1"/>
    </source>
</evidence>
<reference evidence="3" key="1">
    <citation type="submission" date="2016-09" db="EMBL/GenBank/DDBJ databases">
        <title>Genomics of Clostridium taeniosporum, an organism which forms endospores with ribbon-like appendages.</title>
        <authorList>
            <person name="Walker J.R."/>
        </authorList>
    </citation>
    <scope>NUCLEOTIDE SEQUENCE [LARGE SCALE GENOMIC DNA]</scope>
    <source>
        <strain evidence="3">1/k</strain>
        <plasmid evidence="3">Plasmid pct3</plasmid>
    </source>
</reference>
<keyword evidence="2" id="KW-0808">Transferase</keyword>
<evidence type="ECO:0000259" key="1">
    <source>
        <dbReference type="PROSITE" id="PS51186"/>
    </source>
</evidence>
<keyword evidence="3" id="KW-1185">Reference proteome</keyword>
<dbReference type="InterPro" id="IPR000182">
    <property type="entry name" value="GNAT_dom"/>
</dbReference>
<dbReference type="GO" id="GO:0016747">
    <property type="term" value="F:acyltransferase activity, transferring groups other than amino-acyl groups"/>
    <property type="evidence" value="ECO:0007669"/>
    <property type="project" value="InterPro"/>
</dbReference>
<dbReference type="EMBL" id="CP017256">
    <property type="protein sequence ID" value="AOR25180.1"/>
    <property type="molecule type" value="Genomic_DNA"/>
</dbReference>
<dbReference type="OrthoDB" id="1689703at2"/>